<feature type="domain" description="L,D-TPase catalytic" evidence="11">
    <location>
        <begin position="107"/>
        <end position="246"/>
    </location>
</feature>
<dbReference type="GO" id="GO:0071555">
    <property type="term" value="P:cell wall organization"/>
    <property type="evidence" value="ECO:0007669"/>
    <property type="project" value="UniProtKB-UniRule"/>
</dbReference>
<dbReference type="InterPro" id="IPR005490">
    <property type="entry name" value="LD_TPept_cat_dom"/>
</dbReference>
<feature type="active site" description="Proton donor/acceptor" evidence="9">
    <location>
        <position position="206"/>
    </location>
</feature>
<feature type="active site" description="Nucleophile" evidence="9">
    <location>
        <position position="222"/>
    </location>
</feature>
<organism evidence="12">
    <name type="scientific">Halomonas sp. RT37</name>
    <dbReference type="NCBI Taxonomy" id="2950872"/>
    <lineage>
        <taxon>Bacteria</taxon>
        <taxon>Pseudomonadati</taxon>
        <taxon>Pseudomonadota</taxon>
        <taxon>Gammaproteobacteria</taxon>
        <taxon>Oceanospirillales</taxon>
        <taxon>Halomonadaceae</taxon>
        <taxon>Halomonas</taxon>
    </lineage>
</organism>
<evidence type="ECO:0000256" key="5">
    <source>
        <dbReference type="ARBA" id="ARBA00022801"/>
    </source>
</evidence>
<dbReference type="GO" id="GO:0018104">
    <property type="term" value="P:peptidoglycan-protein cross-linking"/>
    <property type="evidence" value="ECO:0007669"/>
    <property type="project" value="TreeGrafter"/>
</dbReference>
<evidence type="ECO:0000313" key="12">
    <source>
        <dbReference type="EMBL" id="XBO69391.1"/>
    </source>
</evidence>
<dbReference type="InterPro" id="IPR038063">
    <property type="entry name" value="Transpep_catalytic_dom"/>
</dbReference>
<dbReference type="InterPro" id="IPR006311">
    <property type="entry name" value="TAT_signal"/>
</dbReference>
<dbReference type="GO" id="GO:0008360">
    <property type="term" value="P:regulation of cell shape"/>
    <property type="evidence" value="ECO:0007669"/>
    <property type="project" value="UniProtKB-UniRule"/>
</dbReference>
<comment type="pathway">
    <text evidence="1 9">Cell wall biogenesis; peptidoglycan biosynthesis.</text>
</comment>
<gene>
    <name evidence="12" type="ORF">NFG58_12195</name>
</gene>
<dbReference type="SUPFAM" id="SSF141523">
    <property type="entry name" value="L,D-transpeptidase catalytic domain-like"/>
    <property type="match status" value="1"/>
</dbReference>
<protein>
    <submittedName>
        <fullName evidence="12">L,D-transpeptidase family protein</fullName>
    </submittedName>
</protein>
<dbReference type="EMBL" id="CP098827">
    <property type="protein sequence ID" value="XBO69391.1"/>
    <property type="molecule type" value="Genomic_DNA"/>
</dbReference>
<dbReference type="InterPro" id="IPR018392">
    <property type="entry name" value="LysM"/>
</dbReference>
<evidence type="ECO:0000256" key="4">
    <source>
        <dbReference type="ARBA" id="ARBA00022679"/>
    </source>
</evidence>
<dbReference type="PANTHER" id="PTHR30582:SF24">
    <property type="entry name" value="L,D-TRANSPEPTIDASE ERFK_SRFK-RELATED"/>
    <property type="match status" value="1"/>
</dbReference>
<comment type="similarity">
    <text evidence="2">Belongs to the YkuD family.</text>
</comment>
<evidence type="ECO:0000256" key="1">
    <source>
        <dbReference type="ARBA" id="ARBA00004752"/>
    </source>
</evidence>
<keyword evidence="10" id="KW-0732">Signal</keyword>
<evidence type="ECO:0000256" key="8">
    <source>
        <dbReference type="ARBA" id="ARBA00023316"/>
    </source>
</evidence>
<dbReference type="PROSITE" id="PS51318">
    <property type="entry name" value="TAT"/>
    <property type="match status" value="1"/>
</dbReference>
<dbReference type="InterPro" id="IPR050979">
    <property type="entry name" value="LD-transpeptidase"/>
</dbReference>
<evidence type="ECO:0000256" key="7">
    <source>
        <dbReference type="ARBA" id="ARBA00022984"/>
    </source>
</evidence>
<dbReference type="PANTHER" id="PTHR30582">
    <property type="entry name" value="L,D-TRANSPEPTIDASE"/>
    <property type="match status" value="1"/>
</dbReference>
<evidence type="ECO:0000256" key="3">
    <source>
        <dbReference type="ARBA" id="ARBA00022676"/>
    </source>
</evidence>
<feature type="signal peptide" evidence="10">
    <location>
        <begin position="1"/>
        <end position="24"/>
    </location>
</feature>
<keyword evidence="4" id="KW-0808">Transferase</keyword>
<keyword evidence="8 9" id="KW-0961">Cell wall biogenesis/degradation</keyword>
<dbReference type="CDD" id="cd16913">
    <property type="entry name" value="YkuD_like"/>
    <property type="match status" value="1"/>
</dbReference>
<dbReference type="CDD" id="cd00118">
    <property type="entry name" value="LysM"/>
    <property type="match status" value="1"/>
</dbReference>
<evidence type="ECO:0000256" key="9">
    <source>
        <dbReference type="PROSITE-ProRule" id="PRU01373"/>
    </source>
</evidence>
<dbReference type="AlphaFoldDB" id="A0AAU7KCW4"/>
<evidence type="ECO:0000259" key="11">
    <source>
        <dbReference type="PROSITE" id="PS52029"/>
    </source>
</evidence>
<proteinExistence type="inferred from homology"/>
<evidence type="ECO:0000256" key="2">
    <source>
        <dbReference type="ARBA" id="ARBA00005992"/>
    </source>
</evidence>
<keyword evidence="5" id="KW-0378">Hydrolase</keyword>
<dbReference type="Pfam" id="PF03734">
    <property type="entry name" value="YkuD"/>
    <property type="match status" value="1"/>
</dbReference>
<keyword evidence="3" id="KW-0328">Glycosyltransferase</keyword>
<dbReference type="Gene3D" id="2.40.440.10">
    <property type="entry name" value="L,D-transpeptidase catalytic domain-like"/>
    <property type="match status" value="1"/>
</dbReference>
<dbReference type="GO" id="GO:0005576">
    <property type="term" value="C:extracellular region"/>
    <property type="evidence" value="ECO:0007669"/>
    <property type="project" value="TreeGrafter"/>
</dbReference>
<reference evidence="12" key="1">
    <citation type="submission" date="2022-06" db="EMBL/GenBank/DDBJ databases">
        <title>A novel DMS-producing enzyme.</title>
        <authorList>
            <person name="Zhang Y."/>
        </authorList>
    </citation>
    <scope>NUCLEOTIDE SEQUENCE</scope>
    <source>
        <strain evidence="12">RT37</strain>
    </source>
</reference>
<evidence type="ECO:0000256" key="6">
    <source>
        <dbReference type="ARBA" id="ARBA00022960"/>
    </source>
</evidence>
<dbReference type="GO" id="GO:0016757">
    <property type="term" value="F:glycosyltransferase activity"/>
    <property type="evidence" value="ECO:0007669"/>
    <property type="project" value="UniProtKB-KW"/>
</dbReference>
<evidence type="ECO:0000256" key="10">
    <source>
        <dbReference type="SAM" id="SignalP"/>
    </source>
</evidence>
<dbReference type="GO" id="GO:0071972">
    <property type="term" value="F:peptidoglycan L,D-transpeptidase activity"/>
    <property type="evidence" value="ECO:0007669"/>
    <property type="project" value="TreeGrafter"/>
</dbReference>
<dbReference type="RefSeq" id="WP_108132833.1">
    <property type="nucleotide sequence ID" value="NZ_CP098827.1"/>
</dbReference>
<keyword evidence="7 9" id="KW-0573">Peptidoglycan synthesis</keyword>
<name>A0AAU7KCW4_9GAMM</name>
<dbReference type="PROSITE" id="PS52029">
    <property type="entry name" value="LD_TPASE"/>
    <property type="match status" value="1"/>
</dbReference>
<sequence>MTSTSLRRPLVRLATLCGVVGALAAPLAAADDLPRGHYLLPEEGDLIGEVYTVEADEEDTLIDIGHEHGIGFNAITRANPDISIWYPGEGTEVTIPAQFILPDAPRNGIVVNVAEMRLYYYPPAKEGEPRTVQTYPIAVGRMDWKTPLGSTTITQMVKNPSWYPPASIRREHAEAGDPLPGVVPPGPDNPMGTRKMRLGIPGYLIHGTNKPEGVGMRVTHGCIRMLPDDVENLFDQVAVGTRVRLVNEPLKLGWSDEHLYVQAYPYLDEEEGAPIEDMTAAIEEVEAAVKDKDYDVDFARLRSAMETPSGLPVAMQTTTPAEPKPLPGSLYDHIELIADEPALLGQVSHEG</sequence>
<feature type="chain" id="PRO_5043638726" evidence="10">
    <location>
        <begin position="25"/>
        <end position="351"/>
    </location>
</feature>
<keyword evidence="6 9" id="KW-0133">Cell shape</keyword>
<accession>A0AAU7KCW4</accession>